<dbReference type="PROSITE" id="PS51257">
    <property type="entry name" value="PROKAR_LIPOPROTEIN"/>
    <property type="match status" value="1"/>
</dbReference>
<dbReference type="Proteomes" id="UP001596513">
    <property type="component" value="Unassembled WGS sequence"/>
</dbReference>
<sequence>MKDIFFRSATLLTLGLTLGLTACDKQLDIDPAQAVDATTALNSEDKVGSGVVGMYARTR</sequence>
<name>A0ABW2U4W2_9BACT</name>
<evidence type="ECO:0008006" key="3">
    <source>
        <dbReference type="Google" id="ProtNLM"/>
    </source>
</evidence>
<dbReference type="EMBL" id="JBHTEK010000001">
    <property type="protein sequence ID" value="MFC7667932.1"/>
    <property type="molecule type" value="Genomic_DNA"/>
</dbReference>
<dbReference type="RefSeq" id="WP_380202845.1">
    <property type="nucleotide sequence ID" value="NZ_JBHTEK010000001.1"/>
</dbReference>
<evidence type="ECO:0000313" key="1">
    <source>
        <dbReference type="EMBL" id="MFC7667932.1"/>
    </source>
</evidence>
<accession>A0ABW2U4W2</accession>
<gene>
    <name evidence="1" type="ORF">ACFQT0_11450</name>
</gene>
<protein>
    <recommendedName>
        <fullName evidence="3">RagB/SusD family nutrient uptake outer membrane protein</fullName>
    </recommendedName>
</protein>
<organism evidence="1 2">
    <name type="scientific">Hymenobacter humi</name>
    <dbReference type="NCBI Taxonomy" id="1411620"/>
    <lineage>
        <taxon>Bacteria</taxon>
        <taxon>Pseudomonadati</taxon>
        <taxon>Bacteroidota</taxon>
        <taxon>Cytophagia</taxon>
        <taxon>Cytophagales</taxon>
        <taxon>Hymenobacteraceae</taxon>
        <taxon>Hymenobacter</taxon>
    </lineage>
</organism>
<comment type="caution">
    <text evidence="1">The sequence shown here is derived from an EMBL/GenBank/DDBJ whole genome shotgun (WGS) entry which is preliminary data.</text>
</comment>
<reference evidence="2" key="1">
    <citation type="journal article" date="2019" name="Int. J. Syst. Evol. Microbiol.">
        <title>The Global Catalogue of Microorganisms (GCM) 10K type strain sequencing project: providing services to taxonomists for standard genome sequencing and annotation.</title>
        <authorList>
            <consortium name="The Broad Institute Genomics Platform"/>
            <consortium name="The Broad Institute Genome Sequencing Center for Infectious Disease"/>
            <person name="Wu L."/>
            <person name="Ma J."/>
        </authorList>
    </citation>
    <scope>NUCLEOTIDE SEQUENCE [LARGE SCALE GENOMIC DNA]</scope>
    <source>
        <strain evidence="2">JCM 19635</strain>
    </source>
</reference>
<evidence type="ECO:0000313" key="2">
    <source>
        <dbReference type="Proteomes" id="UP001596513"/>
    </source>
</evidence>
<proteinExistence type="predicted"/>
<keyword evidence="2" id="KW-1185">Reference proteome</keyword>